<dbReference type="Proteomes" id="UP001439008">
    <property type="component" value="Unassembled WGS sequence"/>
</dbReference>
<reference evidence="1 2" key="1">
    <citation type="journal article" date="2024" name="BMC Biol.">
        <title>Comparative genomics of Ascetosporea gives new insight into the evolutionary basis for animal parasitism in Rhizaria.</title>
        <authorList>
            <person name="Hiltunen Thoren M."/>
            <person name="Onut-Brannstrom I."/>
            <person name="Alfjorden A."/>
            <person name="Peckova H."/>
            <person name="Swords F."/>
            <person name="Hooper C."/>
            <person name="Holzer A.S."/>
            <person name="Bass D."/>
            <person name="Burki F."/>
        </authorList>
    </citation>
    <scope>NUCLEOTIDE SEQUENCE [LARGE SCALE GENOMIC DNA]</scope>
    <source>
        <strain evidence="1">20-A016</strain>
    </source>
</reference>
<evidence type="ECO:0000313" key="2">
    <source>
        <dbReference type="Proteomes" id="UP001439008"/>
    </source>
</evidence>
<proteinExistence type="predicted"/>
<dbReference type="Gene3D" id="1.10.472.10">
    <property type="entry name" value="Cyclin-like"/>
    <property type="match status" value="1"/>
</dbReference>
<keyword evidence="2" id="KW-1185">Reference proteome</keyword>
<feature type="non-terminal residue" evidence="1">
    <location>
        <position position="367"/>
    </location>
</feature>
<gene>
    <name evidence="1" type="ORF">MHBO_002457</name>
</gene>
<dbReference type="InterPro" id="IPR043198">
    <property type="entry name" value="Cyclin/Ssn8"/>
</dbReference>
<protein>
    <recommendedName>
        <fullName evidence="3">Cyclin N-terminal domain-containing protein</fullName>
    </recommendedName>
</protein>
<accession>A0ABV2AME4</accession>
<dbReference type="EMBL" id="JBDODL010000893">
    <property type="protein sequence ID" value="MES1920826.1"/>
    <property type="molecule type" value="Genomic_DNA"/>
</dbReference>
<sequence>MLKKFDQDCPTEFWERTPSRKDGITELKELEMRQKVCRFMLTMLRAMKIEDHFAEIHAFMLIQIFYNRFSFANSSIDKYDLGLAAVFLSLKLNDRTKTLTELILNQWKYLSPNVPLPTGTTKAFKERLKCILFTEMKLISTINFRLEYPNHLIYGNKIVDHFFPALFKENPKIYKNLVKLYYFLSYHSFWTHLGLFHGPFDVAFACLKQAVLELKQQHKIVLKFSRRILDENGIDSEKIIKIQKILVFGNFHLPGERSSHDILNPVDMSKFSYKKLEESNLVDKNDDNFAKNEKNENFDGIDNLIILIKNIPQDFKHEHSLRIHFLNEEIAWTKFMNRENLVDVYIEFVHSKSVTFLFKERIFRNLK</sequence>
<name>A0ABV2AME4_9EUKA</name>
<evidence type="ECO:0008006" key="3">
    <source>
        <dbReference type="Google" id="ProtNLM"/>
    </source>
</evidence>
<dbReference type="InterPro" id="IPR036915">
    <property type="entry name" value="Cyclin-like_sf"/>
</dbReference>
<organism evidence="1 2">
    <name type="scientific">Bonamia ostreae</name>
    <dbReference type="NCBI Taxonomy" id="126728"/>
    <lineage>
        <taxon>Eukaryota</taxon>
        <taxon>Sar</taxon>
        <taxon>Rhizaria</taxon>
        <taxon>Endomyxa</taxon>
        <taxon>Ascetosporea</taxon>
        <taxon>Haplosporida</taxon>
        <taxon>Bonamia</taxon>
    </lineage>
</organism>
<dbReference type="SUPFAM" id="SSF47954">
    <property type="entry name" value="Cyclin-like"/>
    <property type="match status" value="1"/>
</dbReference>
<comment type="caution">
    <text evidence="1">The sequence shown here is derived from an EMBL/GenBank/DDBJ whole genome shotgun (WGS) entry which is preliminary data.</text>
</comment>
<evidence type="ECO:0000313" key="1">
    <source>
        <dbReference type="EMBL" id="MES1920826.1"/>
    </source>
</evidence>
<dbReference type="PANTHER" id="PTHR10026">
    <property type="entry name" value="CYCLIN"/>
    <property type="match status" value="1"/>
</dbReference>